<feature type="transmembrane region" description="Helical" evidence="7">
    <location>
        <begin position="368"/>
        <end position="388"/>
    </location>
</feature>
<reference evidence="9 10" key="1">
    <citation type="journal article" date="2016" name="Genome Announc.">
        <title>First Complete Genome Sequence of a Subdivision 6 Acidobacterium Strain.</title>
        <authorList>
            <person name="Huang S."/>
            <person name="Vieira S."/>
            <person name="Bunk B."/>
            <person name="Riedel T."/>
            <person name="Sproer C."/>
            <person name="Overmann J."/>
        </authorList>
    </citation>
    <scope>NUCLEOTIDE SEQUENCE [LARGE SCALE GENOMIC DNA]</scope>
    <source>
        <strain evidence="10">DSM 100886 HEG_-6_39</strain>
    </source>
</reference>
<dbReference type="InterPro" id="IPR036259">
    <property type="entry name" value="MFS_trans_sf"/>
</dbReference>
<keyword evidence="10" id="KW-1185">Reference proteome</keyword>
<dbReference type="PROSITE" id="PS50850">
    <property type="entry name" value="MFS"/>
    <property type="match status" value="1"/>
</dbReference>
<evidence type="ECO:0000256" key="6">
    <source>
        <dbReference type="ARBA" id="ARBA00023136"/>
    </source>
</evidence>
<dbReference type="OrthoDB" id="9793283at2"/>
<dbReference type="STRING" id="1855912.LuPra_03849"/>
<reference evidence="10" key="2">
    <citation type="submission" date="2016-04" db="EMBL/GenBank/DDBJ databases">
        <title>First Complete Genome Sequence of a Subdivision 6 Acidobacterium.</title>
        <authorList>
            <person name="Huang S."/>
            <person name="Vieira S."/>
            <person name="Bunk B."/>
            <person name="Riedel T."/>
            <person name="Sproeer C."/>
            <person name="Overmann J."/>
        </authorList>
    </citation>
    <scope>NUCLEOTIDE SEQUENCE [LARGE SCALE GENOMIC DNA]</scope>
    <source>
        <strain evidence="10">DSM 100886 HEG_-6_39</strain>
    </source>
</reference>
<evidence type="ECO:0000256" key="4">
    <source>
        <dbReference type="ARBA" id="ARBA00022692"/>
    </source>
</evidence>
<keyword evidence="2" id="KW-0813">Transport</keyword>
<feature type="transmembrane region" description="Helical" evidence="7">
    <location>
        <begin position="142"/>
        <end position="158"/>
    </location>
</feature>
<dbReference type="KEGG" id="abac:LuPra_03849"/>
<dbReference type="RefSeq" id="WP_110172232.1">
    <property type="nucleotide sequence ID" value="NZ_CP015136.1"/>
</dbReference>
<dbReference type="InterPro" id="IPR001958">
    <property type="entry name" value="Tet-R_TetA/multi-R_MdtG-like"/>
</dbReference>
<organism evidence="9 10">
    <name type="scientific">Luteitalea pratensis</name>
    <dbReference type="NCBI Taxonomy" id="1855912"/>
    <lineage>
        <taxon>Bacteria</taxon>
        <taxon>Pseudomonadati</taxon>
        <taxon>Acidobacteriota</taxon>
        <taxon>Vicinamibacteria</taxon>
        <taxon>Vicinamibacterales</taxon>
        <taxon>Vicinamibacteraceae</taxon>
        <taxon>Luteitalea</taxon>
    </lineage>
</organism>
<evidence type="ECO:0000256" key="7">
    <source>
        <dbReference type="SAM" id="Phobius"/>
    </source>
</evidence>
<dbReference type="SUPFAM" id="SSF103473">
    <property type="entry name" value="MFS general substrate transporter"/>
    <property type="match status" value="1"/>
</dbReference>
<keyword evidence="3" id="KW-1003">Cell membrane</keyword>
<dbReference type="Gene3D" id="1.20.1250.20">
    <property type="entry name" value="MFS general substrate transporter like domains"/>
    <property type="match status" value="1"/>
</dbReference>
<feature type="transmembrane region" description="Helical" evidence="7">
    <location>
        <begin position="247"/>
        <end position="268"/>
    </location>
</feature>
<dbReference type="Pfam" id="PF07690">
    <property type="entry name" value="MFS_1"/>
    <property type="match status" value="1"/>
</dbReference>
<feature type="transmembrane region" description="Helical" evidence="7">
    <location>
        <begin position="203"/>
        <end position="225"/>
    </location>
</feature>
<evidence type="ECO:0000259" key="8">
    <source>
        <dbReference type="PROSITE" id="PS50850"/>
    </source>
</evidence>
<proteinExistence type="predicted"/>
<dbReference type="PANTHER" id="PTHR43414:SF6">
    <property type="entry name" value="MULTIDRUG RESISTANCE PROTEIN MDTG"/>
    <property type="match status" value="1"/>
</dbReference>
<evidence type="ECO:0000256" key="1">
    <source>
        <dbReference type="ARBA" id="ARBA00004651"/>
    </source>
</evidence>
<evidence type="ECO:0000256" key="5">
    <source>
        <dbReference type="ARBA" id="ARBA00022989"/>
    </source>
</evidence>
<feature type="transmembrane region" description="Helical" evidence="7">
    <location>
        <begin position="100"/>
        <end position="121"/>
    </location>
</feature>
<dbReference type="Proteomes" id="UP000076079">
    <property type="component" value="Chromosome"/>
</dbReference>
<feature type="transmembrane region" description="Helical" evidence="7">
    <location>
        <begin position="280"/>
        <end position="298"/>
    </location>
</feature>
<evidence type="ECO:0000313" key="10">
    <source>
        <dbReference type="Proteomes" id="UP000076079"/>
    </source>
</evidence>
<dbReference type="GO" id="GO:0005886">
    <property type="term" value="C:plasma membrane"/>
    <property type="evidence" value="ECO:0007669"/>
    <property type="project" value="UniProtKB-SubCell"/>
</dbReference>
<feature type="transmembrane region" description="Helical" evidence="7">
    <location>
        <begin position="164"/>
        <end position="182"/>
    </location>
</feature>
<evidence type="ECO:0000313" key="9">
    <source>
        <dbReference type="EMBL" id="AMY10611.1"/>
    </source>
</evidence>
<dbReference type="GO" id="GO:0022857">
    <property type="term" value="F:transmembrane transporter activity"/>
    <property type="evidence" value="ECO:0007669"/>
    <property type="project" value="InterPro"/>
</dbReference>
<keyword evidence="5 7" id="KW-1133">Transmembrane helix</keyword>
<keyword evidence="6 7" id="KW-0472">Membrane</keyword>
<dbReference type="PRINTS" id="PR01035">
    <property type="entry name" value="TCRTETA"/>
</dbReference>
<feature type="transmembrane region" description="Helical" evidence="7">
    <location>
        <begin position="41"/>
        <end position="63"/>
    </location>
</feature>
<dbReference type="EMBL" id="CP015136">
    <property type="protein sequence ID" value="AMY10611.1"/>
    <property type="molecule type" value="Genomic_DNA"/>
</dbReference>
<protein>
    <submittedName>
        <fullName evidence="9">Metal-tetracycline/H(+) antiporter</fullName>
    </submittedName>
</protein>
<accession>A0A143PQA3</accession>
<feature type="transmembrane region" description="Helical" evidence="7">
    <location>
        <begin position="304"/>
        <end position="327"/>
    </location>
</feature>
<evidence type="ECO:0000256" key="3">
    <source>
        <dbReference type="ARBA" id="ARBA00022475"/>
    </source>
</evidence>
<sequence>MNRNLLAIAAACFIGFAGFTLAMPFLPLYFAQLGMRDAADIALWSGLSLGVTPGMTALLAPLWGRVADRYGTKFLVLRSLVCFVITMVLMGLVTRPWHIFGLRVLQGFFAGYGALAVSMAAQSAPLDRMASAIGTVQTAQRLGPAVGPVIGGVLAVAIGIRATFFVSSLFYLAALILVWRWFEEPPRTPRTTAPARTPQQPGFVSGAAFQQFVLLMGVIFGLQLVDRSFGPVLPLYLELLGVPADRIALAAGVLFSAVAGAGAIGNLVTQRLLHRLAPRALLRYTALAAAAGLLPFVLEWSLGALIAAALVFGFAIGVAMTASFTAAGHVVPEHARATGFGLLTSASLAGLSVSPMASGVLARISIRSVFIVGVITLAVLSAMVSYVMRDRVEQAAYPSVEET</sequence>
<dbReference type="InterPro" id="IPR020846">
    <property type="entry name" value="MFS_dom"/>
</dbReference>
<dbReference type="AlphaFoldDB" id="A0A143PQA3"/>
<dbReference type="InterPro" id="IPR011701">
    <property type="entry name" value="MFS"/>
</dbReference>
<feature type="transmembrane region" description="Helical" evidence="7">
    <location>
        <begin position="75"/>
        <end position="94"/>
    </location>
</feature>
<dbReference type="PANTHER" id="PTHR43414">
    <property type="entry name" value="MULTIDRUG RESISTANCE PROTEIN MDTG"/>
    <property type="match status" value="1"/>
</dbReference>
<keyword evidence="4 7" id="KW-0812">Transmembrane</keyword>
<evidence type="ECO:0000256" key="2">
    <source>
        <dbReference type="ARBA" id="ARBA00022448"/>
    </source>
</evidence>
<gene>
    <name evidence="9" type="primary">tetA</name>
    <name evidence="9" type="ORF">LuPra_03849</name>
</gene>
<comment type="subcellular location">
    <subcellularLocation>
        <location evidence="1">Cell membrane</location>
        <topology evidence="1">Multi-pass membrane protein</topology>
    </subcellularLocation>
</comment>
<feature type="transmembrane region" description="Helical" evidence="7">
    <location>
        <begin position="339"/>
        <end position="362"/>
    </location>
</feature>
<feature type="domain" description="Major facilitator superfamily (MFS) profile" evidence="8">
    <location>
        <begin position="4"/>
        <end position="393"/>
    </location>
</feature>
<name>A0A143PQA3_LUTPR</name>